<proteinExistence type="predicted"/>
<feature type="domain" description="Pyrroline-5-carboxylate reductase catalytic N-terminal" evidence="2">
    <location>
        <begin position="3"/>
        <end position="91"/>
    </location>
</feature>
<comment type="caution">
    <text evidence="3">The sequence shown here is derived from an EMBL/GenBank/DDBJ whole genome shotgun (WGS) entry which is preliminary data.</text>
</comment>
<organism evidence="3 4">
    <name type="scientific">Nocardiopsis rhodophaea</name>
    <dbReference type="NCBI Taxonomy" id="280238"/>
    <lineage>
        <taxon>Bacteria</taxon>
        <taxon>Bacillati</taxon>
        <taxon>Actinomycetota</taxon>
        <taxon>Actinomycetes</taxon>
        <taxon>Streptosporangiales</taxon>
        <taxon>Nocardiopsidaceae</taxon>
        <taxon>Nocardiopsis</taxon>
    </lineage>
</organism>
<evidence type="ECO:0000256" key="1">
    <source>
        <dbReference type="ARBA" id="ARBA00023002"/>
    </source>
</evidence>
<name>A0ABP5EY38_9ACTN</name>
<dbReference type="SUPFAM" id="SSF51735">
    <property type="entry name" value="NAD(P)-binding Rossmann-fold domains"/>
    <property type="match status" value="1"/>
</dbReference>
<dbReference type="InterPro" id="IPR028939">
    <property type="entry name" value="P5C_Rdtase_cat_N"/>
</dbReference>
<sequence>MLISVIGAGAMGRAVARQYVRSGAHVLVTDRSGECAAEAAAQTGADMADSVREALRADIVTLAVGHERALEFVTAHAAELADRTVVDTTNPEESDHPRGWQGLPSIAEVIAQAVPAASVVKAFNTLCASAVLSGRIDGLRTDVFVASDDEAAKATVIEVVDRSGMRALDAGGLHKALVLEQMAALCTEIIDRLKIPPRAGMKFLPDW</sequence>
<evidence type="ECO:0000259" key="2">
    <source>
        <dbReference type="Pfam" id="PF03807"/>
    </source>
</evidence>
<dbReference type="PANTHER" id="PTHR14239">
    <property type="entry name" value="DUDULIN-RELATED"/>
    <property type="match status" value="1"/>
</dbReference>
<evidence type="ECO:0000313" key="3">
    <source>
        <dbReference type="EMBL" id="GAA2011505.1"/>
    </source>
</evidence>
<reference evidence="4" key="1">
    <citation type="journal article" date="2019" name="Int. J. Syst. Evol. Microbiol.">
        <title>The Global Catalogue of Microorganisms (GCM) 10K type strain sequencing project: providing services to taxonomists for standard genome sequencing and annotation.</title>
        <authorList>
            <consortium name="The Broad Institute Genomics Platform"/>
            <consortium name="The Broad Institute Genome Sequencing Center for Infectious Disease"/>
            <person name="Wu L."/>
            <person name="Ma J."/>
        </authorList>
    </citation>
    <scope>NUCLEOTIDE SEQUENCE [LARGE SCALE GENOMIC DNA]</scope>
    <source>
        <strain evidence="4">JCM 15313</strain>
    </source>
</reference>
<protein>
    <submittedName>
        <fullName evidence="3">NAD(P)-binding domain-containing protein</fullName>
    </submittedName>
</protein>
<dbReference type="InterPro" id="IPR036291">
    <property type="entry name" value="NAD(P)-bd_dom_sf"/>
</dbReference>
<dbReference type="EMBL" id="BAAAPC010000023">
    <property type="protein sequence ID" value="GAA2011505.1"/>
    <property type="molecule type" value="Genomic_DNA"/>
</dbReference>
<keyword evidence="1" id="KW-0560">Oxidoreductase</keyword>
<dbReference type="Gene3D" id="3.40.50.720">
    <property type="entry name" value="NAD(P)-binding Rossmann-like Domain"/>
    <property type="match status" value="1"/>
</dbReference>
<accession>A0ABP5EY38</accession>
<dbReference type="RefSeq" id="WP_344103806.1">
    <property type="nucleotide sequence ID" value="NZ_BAAAPC010000023.1"/>
</dbReference>
<gene>
    <name evidence="3" type="ORF">GCM10009799_44680</name>
</gene>
<keyword evidence="4" id="KW-1185">Reference proteome</keyword>
<evidence type="ECO:0000313" key="4">
    <source>
        <dbReference type="Proteomes" id="UP001501585"/>
    </source>
</evidence>
<dbReference type="Proteomes" id="UP001501585">
    <property type="component" value="Unassembled WGS sequence"/>
</dbReference>
<dbReference type="InterPro" id="IPR051267">
    <property type="entry name" value="STEAP_metalloreductase"/>
</dbReference>
<dbReference type="Pfam" id="PF03807">
    <property type="entry name" value="F420_oxidored"/>
    <property type="match status" value="1"/>
</dbReference>